<keyword evidence="7" id="KW-1185">Reference proteome</keyword>
<dbReference type="InterPro" id="IPR029058">
    <property type="entry name" value="AB_hydrolase_fold"/>
</dbReference>
<dbReference type="AlphaFoldDB" id="A0A9W6HZA5"/>
<protein>
    <submittedName>
        <fullName evidence="6">Microsomal epoxide hydrolase</fullName>
    </submittedName>
</protein>
<gene>
    <name evidence="6" type="ORF">GCM10017600_24670</name>
</gene>
<evidence type="ECO:0000256" key="4">
    <source>
        <dbReference type="PIRSR" id="PIRSR001112-1"/>
    </source>
</evidence>
<reference evidence="6" key="2">
    <citation type="submission" date="2023-01" db="EMBL/GenBank/DDBJ databases">
        <authorList>
            <person name="Sun Q."/>
            <person name="Evtushenko L."/>
        </authorList>
    </citation>
    <scope>NUCLEOTIDE SEQUENCE</scope>
    <source>
        <strain evidence="6">VKM Ac-2007</strain>
    </source>
</reference>
<feature type="domain" description="Epoxide hydrolase N-terminal" evidence="5">
    <location>
        <begin position="9"/>
        <end position="114"/>
    </location>
</feature>
<dbReference type="Gene3D" id="3.40.50.1820">
    <property type="entry name" value="alpha/beta hydrolase"/>
    <property type="match status" value="1"/>
</dbReference>
<feature type="active site" description="Nucleophile" evidence="4">
    <location>
        <position position="183"/>
    </location>
</feature>
<comment type="similarity">
    <text evidence="1">Belongs to the peptidase S33 family.</text>
</comment>
<dbReference type="InterPro" id="IPR016292">
    <property type="entry name" value="Epoxide_hydrolase"/>
</dbReference>
<dbReference type="InterPro" id="IPR000639">
    <property type="entry name" value="Epox_hydrolase-like"/>
</dbReference>
<feature type="active site" description="Proton acceptor" evidence="4">
    <location>
        <position position="365"/>
    </location>
</feature>
<keyword evidence="3 6" id="KW-0378">Hydrolase</keyword>
<dbReference type="Pfam" id="PF06441">
    <property type="entry name" value="EHN"/>
    <property type="match status" value="1"/>
</dbReference>
<keyword evidence="2" id="KW-0058">Aromatic hydrocarbons catabolism</keyword>
<dbReference type="GO" id="GO:0097176">
    <property type="term" value="P:epoxide metabolic process"/>
    <property type="evidence" value="ECO:0007669"/>
    <property type="project" value="TreeGrafter"/>
</dbReference>
<comment type="caution">
    <text evidence="6">The sequence shown here is derived from an EMBL/GenBank/DDBJ whole genome shotgun (WGS) entry which is preliminary data.</text>
</comment>
<dbReference type="Proteomes" id="UP001143474">
    <property type="component" value="Unassembled WGS sequence"/>
</dbReference>
<dbReference type="EMBL" id="BSEV01000004">
    <property type="protein sequence ID" value="GLK09061.1"/>
    <property type="molecule type" value="Genomic_DNA"/>
</dbReference>
<dbReference type="PRINTS" id="PR00412">
    <property type="entry name" value="EPOXHYDRLASE"/>
</dbReference>
<proteinExistence type="inferred from homology"/>
<name>A0A9W6HZA5_9ACTN</name>
<accession>A0A9W6HZA5</accession>
<dbReference type="SUPFAM" id="SSF53474">
    <property type="entry name" value="alpha/beta-Hydrolases"/>
    <property type="match status" value="1"/>
</dbReference>
<dbReference type="PIRSF" id="PIRSF001112">
    <property type="entry name" value="Epoxide_hydrolase"/>
    <property type="match status" value="1"/>
</dbReference>
<dbReference type="PANTHER" id="PTHR21661:SF35">
    <property type="entry name" value="EPOXIDE HYDROLASE"/>
    <property type="match status" value="1"/>
</dbReference>
<evidence type="ECO:0000256" key="2">
    <source>
        <dbReference type="ARBA" id="ARBA00022797"/>
    </source>
</evidence>
<dbReference type="PANTHER" id="PTHR21661">
    <property type="entry name" value="EPOXIDE HYDROLASE 1-RELATED"/>
    <property type="match status" value="1"/>
</dbReference>
<feature type="active site" description="Proton donor" evidence="4">
    <location>
        <position position="312"/>
    </location>
</feature>
<evidence type="ECO:0000256" key="1">
    <source>
        <dbReference type="ARBA" id="ARBA00010088"/>
    </source>
</evidence>
<evidence type="ECO:0000313" key="7">
    <source>
        <dbReference type="Proteomes" id="UP001143474"/>
    </source>
</evidence>
<dbReference type="InterPro" id="IPR010497">
    <property type="entry name" value="Epoxide_hydro_N"/>
</dbReference>
<evidence type="ECO:0000259" key="5">
    <source>
        <dbReference type="Pfam" id="PF06441"/>
    </source>
</evidence>
<dbReference type="RefSeq" id="WP_271217548.1">
    <property type="nucleotide sequence ID" value="NZ_BAAAVD010000004.1"/>
</dbReference>
<evidence type="ECO:0000256" key="3">
    <source>
        <dbReference type="ARBA" id="ARBA00022801"/>
    </source>
</evidence>
<dbReference type="GO" id="GO:0004301">
    <property type="term" value="F:epoxide hydrolase activity"/>
    <property type="evidence" value="ECO:0007669"/>
    <property type="project" value="TreeGrafter"/>
</dbReference>
<reference evidence="6" key="1">
    <citation type="journal article" date="2014" name="Int. J. Syst. Evol. Microbiol.">
        <title>Complete genome sequence of Corynebacterium casei LMG S-19264T (=DSM 44701T), isolated from a smear-ripened cheese.</title>
        <authorList>
            <consortium name="US DOE Joint Genome Institute (JGI-PGF)"/>
            <person name="Walter F."/>
            <person name="Albersmeier A."/>
            <person name="Kalinowski J."/>
            <person name="Ruckert C."/>
        </authorList>
    </citation>
    <scope>NUCLEOTIDE SEQUENCE</scope>
    <source>
        <strain evidence="6">VKM Ac-2007</strain>
    </source>
</reference>
<evidence type="ECO:0000313" key="6">
    <source>
        <dbReference type="EMBL" id="GLK09061.1"/>
    </source>
</evidence>
<sequence length="387" mass="43106">MNGHAETVVRPFVLDVPQAELDDLARRLAATRWPDEPAGAGWSQGVPMTYLKELAAYWRTVYDWREHEAHLNRFPQFTTTIDNANVHFLHIRSARTDALPLLITHGWPGSVVEFLDVIGPLTDPRAHGGDPADAFHLVIPSIPGYGLSGPTREGGWDVHRVARAWAELMRRLGYRRYGAQGGDWGHAITRELAVLDGAHVVGVHLNTLLTPPPGDPAEAAALTVDDRARLDRLAAAEPEMSGYAKIQGTRPQTLAYALTDSPVGQLAWIVEKFKEWTDCADLPEEAVSRDRLLTNVMLYWLTATAGSSARHYWEAFHPSRPPRTEPLATPTAVAVFAADPARPVRRLAGRDNNVVHWSEFDRGGHFAAMEEPDLFADDVRTFFRRFR</sequence>
<organism evidence="6 7">
    <name type="scientific">Streptosporangium carneum</name>
    <dbReference type="NCBI Taxonomy" id="47481"/>
    <lineage>
        <taxon>Bacteria</taxon>
        <taxon>Bacillati</taxon>
        <taxon>Actinomycetota</taxon>
        <taxon>Actinomycetes</taxon>
        <taxon>Streptosporangiales</taxon>
        <taxon>Streptosporangiaceae</taxon>
        <taxon>Streptosporangium</taxon>
    </lineage>
</organism>